<name>A0A5C3EYT5_9BASI</name>
<proteinExistence type="predicted"/>
<evidence type="ECO:0000256" key="1">
    <source>
        <dbReference type="SAM" id="MobiDB-lite"/>
    </source>
</evidence>
<feature type="compositionally biased region" description="Basic residues" evidence="1">
    <location>
        <begin position="83"/>
        <end position="94"/>
    </location>
</feature>
<dbReference type="AlphaFoldDB" id="A0A5C3EYT5"/>
<gene>
    <name evidence="2" type="ORF">PSFLO_01652</name>
</gene>
<sequence length="94" mass="10546">MAGPRSVPGASSLYKLFALPSRRCVDEMARLMAAMLRTSSIERWRFSPSKRYLASIAPRTSRTPRRPVSTLLRGDTSVEGKAPHRGYSHACLRR</sequence>
<reference evidence="2 3" key="1">
    <citation type="submission" date="2018-03" db="EMBL/GenBank/DDBJ databases">
        <authorList>
            <person name="Guldener U."/>
        </authorList>
    </citation>
    <scope>NUCLEOTIDE SEQUENCE [LARGE SCALE GENOMIC DNA]</scope>
    <source>
        <strain evidence="2 3">DAOM196992</strain>
    </source>
</reference>
<feature type="compositionally biased region" description="Low complexity" evidence="1">
    <location>
        <begin position="61"/>
        <end position="70"/>
    </location>
</feature>
<evidence type="ECO:0000313" key="2">
    <source>
        <dbReference type="EMBL" id="SPO36181.1"/>
    </source>
</evidence>
<feature type="region of interest" description="Disordered" evidence="1">
    <location>
        <begin position="61"/>
        <end position="94"/>
    </location>
</feature>
<keyword evidence="3" id="KW-1185">Reference proteome</keyword>
<accession>A0A5C3EYT5</accession>
<dbReference type="Proteomes" id="UP000323386">
    <property type="component" value="Unassembled WGS sequence"/>
</dbReference>
<organism evidence="2 3">
    <name type="scientific">Pseudozyma flocculosa</name>
    <dbReference type="NCBI Taxonomy" id="84751"/>
    <lineage>
        <taxon>Eukaryota</taxon>
        <taxon>Fungi</taxon>
        <taxon>Dikarya</taxon>
        <taxon>Basidiomycota</taxon>
        <taxon>Ustilaginomycotina</taxon>
        <taxon>Ustilaginomycetes</taxon>
        <taxon>Ustilaginales</taxon>
        <taxon>Ustilaginaceae</taxon>
        <taxon>Pseudozyma</taxon>
    </lineage>
</organism>
<evidence type="ECO:0000313" key="3">
    <source>
        <dbReference type="Proteomes" id="UP000323386"/>
    </source>
</evidence>
<protein>
    <submittedName>
        <fullName evidence="2">Uncharacterized protein</fullName>
    </submittedName>
</protein>
<dbReference type="EMBL" id="OOIP01000003">
    <property type="protein sequence ID" value="SPO36181.1"/>
    <property type="molecule type" value="Genomic_DNA"/>
</dbReference>